<organism evidence="1 2">
    <name type="scientific">Pedococcus aerophilus</name>
    <dbReference type="NCBI Taxonomy" id="436356"/>
    <lineage>
        <taxon>Bacteria</taxon>
        <taxon>Bacillati</taxon>
        <taxon>Actinomycetota</taxon>
        <taxon>Actinomycetes</taxon>
        <taxon>Micrococcales</taxon>
        <taxon>Intrasporangiaceae</taxon>
        <taxon>Pedococcus</taxon>
    </lineage>
</organism>
<sequence>MTTPHCATEARVRGDSLTASAAPAKRWLLVEHDGPWLPTALDSPGLVGPVGRALHEAAMAVQGRALLIRRPGRRPHRVVRSWAVVDHTGTQEWGTWRHAEDLLVAADVMRAGPQPPATARARSTPPLVLVCAHGRHDVCCAVRGRPVVAALSARWADRTWECSHIGGDRFAPNVLLLPDGAYYGNLDVSSALDVVEAHLRGTVTARYFRGVSTRPPAVQAALSAVLSSYGPAGLDDVRDALCDSTGKDSFRVTVLGTGRLPVLVQADVTRTVAPPARLTCRAESGSSAWSWSVGALRIPGVEHAP</sequence>
<dbReference type="InterPro" id="IPR009737">
    <property type="entry name" value="Aim32/Apd1-like"/>
</dbReference>
<dbReference type="PANTHER" id="PTHR31902:SF22">
    <property type="entry name" value="SLL1203 PROTEIN"/>
    <property type="match status" value="1"/>
</dbReference>
<reference evidence="1 2" key="1">
    <citation type="journal article" date="2019" name="Int. J. Syst. Evol. Microbiol.">
        <title>The Global Catalogue of Microorganisms (GCM) 10K type strain sequencing project: providing services to taxonomists for standard genome sequencing and annotation.</title>
        <authorList>
            <consortium name="The Broad Institute Genomics Platform"/>
            <consortium name="The Broad Institute Genome Sequencing Center for Infectious Disease"/>
            <person name="Wu L."/>
            <person name="Ma J."/>
        </authorList>
    </citation>
    <scope>NUCLEOTIDE SEQUENCE [LARGE SCALE GENOMIC DNA]</scope>
    <source>
        <strain evidence="1 2">JCM 16378</strain>
    </source>
</reference>
<dbReference type="Pfam" id="PF06999">
    <property type="entry name" value="Suc_Fer-like"/>
    <property type="match status" value="1"/>
</dbReference>
<comment type="caution">
    <text evidence="1">The sequence shown here is derived from an EMBL/GenBank/DDBJ whole genome shotgun (WGS) entry which is preliminary data.</text>
</comment>
<accession>A0ABN3UT69</accession>
<dbReference type="CDD" id="cd03062">
    <property type="entry name" value="TRX_Fd_Sucrase"/>
    <property type="match status" value="1"/>
</dbReference>
<gene>
    <name evidence="1" type="ORF">GCM10009867_27890</name>
</gene>
<protein>
    <recommendedName>
        <fullName evidence="3">Sucrase ferredoxin</fullName>
    </recommendedName>
</protein>
<dbReference type="Proteomes" id="UP001501326">
    <property type="component" value="Unassembled WGS sequence"/>
</dbReference>
<dbReference type="InterPro" id="IPR036249">
    <property type="entry name" value="Thioredoxin-like_sf"/>
</dbReference>
<evidence type="ECO:0008006" key="3">
    <source>
        <dbReference type="Google" id="ProtNLM"/>
    </source>
</evidence>
<dbReference type="PANTHER" id="PTHR31902">
    <property type="entry name" value="ACTIN PATCHES DISTAL PROTEIN 1"/>
    <property type="match status" value="1"/>
</dbReference>
<name>A0ABN3UT69_9MICO</name>
<evidence type="ECO:0000313" key="2">
    <source>
        <dbReference type="Proteomes" id="UP001501326"/>
    </source>
</evidence>
<dbReference type="EMBL" id="BAAARN010000003">
    <property type="protein sequence ID" value="GAA2738085.1"/>
    <property type="molecule type" value="Genomic_DNA"/>
</dbReference>
<proteinExistence type="predicted"/>
<dbReference type="Gene3D" id="3.40.30.10">
    <property type="entry name" value="Glutaredoxin"/>
    <property type="match status" value="1"/>
</dbReference>
<dbReference type="SUPFAM" id="SSF52833">
    <property type="entry name" value="Thioredoxin-like"/>
    <property type="match status" value="1"/>
</dbReference>
<keyword evidence="2" id="KW-1185">Reference proteome</keyword>
<dbReference type="RefSeq" id="WP_344194460.1">
    <property type="nucleotide sequence ID" value="NZ_BAAARN010000003.1"/>
</dbReference>
<evidence type="ECO:0000313" key="1">
    <source>
        <dbReference type="EMBL" id="GAA2738085.1"/>
    </source>
</evidence>